<accession>A0A9P6DG97</accession>
<evidence type="ECO:0000256" key="1">
    <source>
        <dbReference type="SAM" id="MobiDB-lite"/>
    </source>
</evidence>
<reference evidence="2" key="1">
    <citation type="submission" date="2020-11" db="EMBL/GenBank/DDBJ databases">
        <authorList>
            <consortium name="DOE Joint Genome Institute"/>
            <person name="Ahrendt S."/>
            <person name="Riley R."/>
            <person name="Andreopoulos W."/>
            <person name="Labutti K."/>
            <person name="Pangilinan J."/>
            <person name="Ruiz-Duenas F.J."/>
            <person name="Barrasa J.M."/>
            <person name="Sanchez-Garcia M."/>
            <person name="Camarero S."/>
            <person name="Miyauchi S."/>
            <person name="Serrano A."/>
            <person name="Linde D."/>
            <person name="Babiker R."/>
            <person name="Drula E."/>
            <person name="Ayuso-Fernandez I."/>
            <person name="Pacheco R."/>
            <person name="Padilla G."/>
            <person name="Ferreira P."/>
            <person name="Barriuso J."/>
            <person name="Kellner H."/>
            <person name="Castanera R."/>
            <person name="Alfaro M."/>
            <person name="Ramirez L."/>
            <person name="Pisabarro A.G."/>
            <person name="Kuo A."/>
            <person name="Tritt A."/>
            <person name="Lipzen A."/>
            <person name="He G."/>
            <person name="Yan M."/>
            <person name="Ng V."/>
            <person name="Cullen D."/>
            <person name="Martin F."/>
            <person name="Rosso M.-N."/>
            <person name="Henrissat B."/>
            <person name="Hibbett D."/>
            <person name="Martinez A.T."/>
            <person name="Grigoriev I.V."/>
        </authorList>
    </citation>
    <scope>NUCLEOTIDE SEQUENCE</scope>
    <source>
        <strain evidence="2">ATCC 90797</strain>
    </source>
</reference>
<keyword evidence="3" id="KW-1185">Reference proteome</keyword>
<proteinExistence type="predicted"/>
<organism evidence="2 3">
    <name type="scientific">Pleurotus eryngii</name>
    <name type="common">Boletus of the steppes</name>
    <dbReference type="NCBI Taxonomy" id="5323"/>
    <lineage>
        <taxon>Eukaryota</taxon>
        <taxon>Fungi</taxon>
        <taxon>Dikarya</taxon>
        <taxon>Basidiomycota</taxon>
        <taxon>Agaricomycotina</taxon>
        <taxon>Agaricomycetes</taxon>
        <taxon>Agaricomycetidae</taxon>
        <taxon>Agaricales</taxon>
        <taxon>Pleurotineae</taxon>
        <taxon>Pleurotaceae</taxon>
        <taxon>Pleurotus</taxon>
    </lineage>
</organism>
<evidence type="ECO:0000313" key="2">
    <source>
        <dbReference type="EMBL" id="KAF9495653.1"/>
    </source>
</evidence>
<dbReference type="EMBL" id="MU154560">
    <property type="protein sequence ID" value="KAF9495653.1"/>
    <property type="molecule type" value="Genomic_DNA"/>
</dbReference>
<feature type="compositionally biased region" description="Basic and acidic residues" evidence="1">
    <location>
        <begin position="81"/>
        <end position="105"/>
    </location>
</feature>
<feature type="region of interest" description="Disordered" evidence="1">
    <location>
        <begin position="1"/>
        <end position="107"/>
    </location>
</feature>
<dbReference type="AlphaFoldDB" id="A0A9P6DG97"/>
<name>A0A9P6DG97_PLEER</name>
<feature type="compositionally biased region" description="Basic and acidic residues" evidence="1">
    <location>
        <begin position="11"/>
        <end position="21"/>
    </location>
</feature>
<feature type="compositionally biased region" description="Basic and acidic residues" evidence="1">
    <location>
        <begin position="141"/>
        <end position="157"/>
    </location>
</feature>
<comment type="caution">
    <text evidence="2">The sequence shown here is derived from an EMBL/GenBank/DDBJ whole genome shotgun (WGS) entry which is preliminary data.</text>
</comment>
<dbReference type="Proteomes" id="UP000807025">
    <property type="component" value="Unassembled WGS sequence"/>
</dbReference>
<feature type="region of interest" description="Disordered" evidence="1">
    <location>
        <begin position="135"/>
        <end position="157"/>
    </location>
</feature>
<evidence type="ECO:0000313" key="3">
    <source>
        <dbReference type="Proteomes" id="UP000807025"/>
    </source>
</evidence>
<protein>
    <submittedName>
        <fullName evidence="2">Uncharacterized protein</fullName>
    </submittedName>
</protein>
<feature type="compositionally biased region" description="Polar residues" evidence="1">
    <location>
        <begin position="67"/>
        <end position="80"/>
    </location>
</feature>
<gene>
    <name evidence="2" type="ORF">BDN71DRAFT_1506588</name>
</gene>
<sequence length="182" mass="20913">MRSRAVPRKQPSSDHGQHNDRAQNVINQPAPKIRAPTDAKNRDVVTASPISRVWVIDDTNRPEENAETTSPNQLKPTVRQTDTDRYNQLQPDKETHARPTRDPALARRTVVHVRAETGLDEPIQHAEHRKDVPYRWRRQARTTEPDGSREEQRLDHAEGYVEECEDRVIGGSYLHAPRQDLS</sequence>